<dbReference type="PROSITE" id="PS50011">
    <property type="entry name" value="PROTEIN_KINASE_DOM"/>
    <property type="match status" value="1"/>
</dbReference>
<comment type="caution">
    <text evidence="15">The sequence shown here is derived from an EMBL/GenBank/DDBJ whole genome shotgun (WGS) entry which is preliminary data.</text>
</comment>
<dbReference type="Pfam" id="PF23745">
    <property type="entry name" value="ANK_LRRK2"/>
    <property type="match status" value="1"/>
</dbReference>
<keyword evidence="2" id="KW-0723">Serine/threonine-protein kinase</keyword>
<keyword evidence="3" id="KW-0433">Leucine-rich repeat</keyword>
<dbReference type="InterPro" id="IPR051420">
    <property type="entry name" value="Ser_Thr_Kinases_DiverseReg"/>
</dbReference>
<sequence>MANKEELEEKLKKLIVRLKNVQEGKQLDTLIQILEDLLFLTFAGDCATELFEDKDVHLPLMVVLASYIDSHAVQEVGWSLLCRLMEVCPSTLEKVSAPQVEKDWEVLGIHQQILKMLSLHNGHSKLMMIGLRALSHLLESDAILLMILEENVDVFLLIVDAMTVFCSNEEIQIYGCKSLQLLLEKVPDVHLIEFVETQDHNAILNAARQFQDNEDTVLHALRVLLPLAGPASNIEVLMSGNERCYSLIMCAMGSYPNNEKLQEVGCRLFLKFTSESYYNILVLNGVHKVIVKASEMYPRNASLQASALFCLASLTETIILNKDLDEWKEEDDICWVDSCCRALELHRANAVVQEAACWALNNLLVYESQLHEMFGDDEGRYPVHRQVMASMLLHSSSQSVFQAAANTLATLVDQNGKIRALLLSNGLHINIIDMMKKHSTSPDVAESACRLLYKLFQVRMTTLDEVTMAMAEILNAMKTHNSVLSVQLEGLRASLMLLNPDRRLKEHGSSVGDPDMVDVTLKVLKNQCVLEGAHTVFLEALNKFIGSPAIQECGLNVLSALAESSGALELMSQQGALDTVLHTLQMFPEEKEIHFLALNLLHSLISKQKMSPAAVPVLASVLMKSLQRYHDILEVQFKGLQVAWKLLNLSTIAAEELAKESFDTVIFQQMNNCLLEQKNNSVLNLCCMCLSKMAHDSDIKYSMLEKACAVCDIVMAECLIQLGADINKKTKKESLICQVCERTSCPELVELLLKSGTHEQHIRKALNISIRKHDGPVISLLLKKLGLDLANNAICLGGFRLGHIESSWLSPLFLERRTCSFRRRTMTQCFPKQERGKTTNHLACLCLTHDTIKMSYYFLTVLCSFPWAEYILLGVTNHGSKQFKISLCKITRKKVCHMFKGSYGIHSLQSHFYSVSNSVWNTIGRLLHNSSTRNSVILCFIVCCVKYSLRRHSGSDGILHIKRISQSDLSGEFRGSFVTAQKVRHRHPSSEGESGDSEQSEVHRQRLSRRSSNQKSRFSSILTSPEHSSLFYVDKECIKLLDLSGNELDSLNTIAGQNSITAYLEHIVRLELNQNNLTEFSLTLCETLKGVTHLDLHSNKFQSLPTGVLSMLSLKVLNLSRNDIGPCLSLDPMIRCSNLKQLVLSYNQLSSFPDHLGQVIQTLEELYLEGNKIAEITSPLPLPELRVLDVSKNDIMEICENFLSDCPKLESFNVSMNKLRHLPDLPSKLTTIKLSHNEFTCVPDAIVKLPYLRSIDMRNNQITVLPSPSEWESSNLRELVFSHNQISELNLSGPVYKWARLEKLHLCKNKLKEIPPQIGLLENVTSLDVSKNSDLRSFPNEMGKLERLWDLPLDELQLDLDLKHIGSKTKDIIRFLQQRLKKSVPYYRMKLIVVGNSESGKTALLNQLMKLKRSQCRTEKMAVAIDVKDWAIRDKGKKSIVLNVWDFSGREEFYGSHTHFLTPRALYLVVYDLSKGAAEVDAIKPWLFNIKARASSSPVILVGTHMDVTEEKHLQACVVKISNELLNHQGFPVIRDCHIVTATEDSDSIGKLRKAIVKEVMNFRIQDQPVIGQLIPDSYLELEKKILQERERVPAEFPVICQQRLLDIVQENQLHLDESELPHAIHFLSESGVLLHFDDPALQLRDLYFVDPQWLCNIISQILTLNGEGLSKYPKGIVQRSVVENFLFEKKSFPRNYVTQYFKLLEKFQIALPFGEDQLLIPSSLADSRPVIELPHCENSEIIVRLYEMPYFPMGFWSRLINRLLEVSMFMLNGRERALRPNRMYWRKGIYLNWSPEAYCLVESTTMDNVPESFVKITVPCSQKGRVLLGQVVDHIDSLLEEWFPGLLTTDVHGNGETLLKKWALYSFEDGQGWRRILLEELLEQMDKECLLVNPVDPRSTIPISQIAPDLVLCDLPANIMLNSDQLEMDLTSEYLLGKDGGFGSVYRAVYKNEDVAVKIFIKHASEMYLHRLMRQELAVLSHLHHPSLISLLAAGTQPRMLVMELAPRGSLDCLFEQKNGILNRTLQHRIALHVADGLRYLHFSMVVYRDLKPHNVLLFNLKTDSDIIAKIADYGIAQYCCSMGIKTSEGTPGFRAPEVARGNVIYNQQADIYSFGLLLYDLLTGGERITDGMKFPSEFDEIAVQGKLPDPVKHYNCSPWPGFESLMKHCLKENPEDRPTSSQVFERLSSGELLCLMREVPVPGAVNAECFGVSSQSKKPRVWIGSGSSRRTGQVGVLDLETGKYVPQDVDNSPVLCLTMVCFPGEKDEWVVAGTHSGKLIVINTEDTASKHTLQNMTDAVTCFKEKNFLLVGTADGVLSVFEDTAIKVKQQKKVLEQCLSHELQHTLELSLFGYSNQDLSLTSLEEWHLLQSSVLSHSTVIVILASSRLGTLRCIKYAFLQSENGKPQKILQIGNINTPLVCLSESAYSQDKNTIWAGCGAKVVSLTKDYDIWKTIDIKPNYQLQQRSCSETNIIRMAVDKYIYLTKKESHVVEIWDKKTERMTELIDCSHFLKFMHLMNKEYKHSMDIIKNLFSVRVKTLLLQQNITLWIGTRGGHMILVDLSTRQPIRVIPDLCESIRSMAMAQIDKMNPRSIVLVLGRPYETSPAQFKHQHENEKSVMYIWNQNLPLEVQSLQKHCEMRQEIAEKMRMTPFD</sequence>
<accession>A0A8J7TEJ8</accession>
<evidence type="ECO:0000256" key="12">
    <source>
        <dbReference type="SAM" id="MobiDB-lite"/>
    </source>
</evidence>
<dbReference type="InterPro" id="IPR008271">
    <property type="entry name" value="Ser/Thr_kinase_AS"/>
</dbReference>
<dbReference type="InterPro" id="IPR032171">
    <property type="entry name" value="COR-A"/>
</dbReference>
<dbReference type="InterPro" id="IPR000719">
    <property type="entry name" value="Prot_kinase_dom"/>
</dbReference>
<name>A0A8J7TEJ8_ATRSP</name>
<dbReference type="SMART" id="SM00220">
    <property type="entry name" value="S_TKc"/>
    <property type="match status" value="1"/>
</dbReference>
<dbReference type="PROSITE" id="PS51450">
    <property type="entry name" value="LRR"/>
    <property type="match status" value="3"/>
</dbReference>
<evidence type="ECO:0000256" key="10">
    <source>
        <dbReference type="ARBA" id="ARBA00047899"/>
    </source>
</evidence>
<feature type="domain" description="Protein kinase" evidence="13">
    <location>
        <begin position="1932"/>
        <end position="2195"/>
    </location>
</feature>
<dbReference type="EC" id="2.7.11.1" evidence="1"/>
<evidence type="ECO:0000256" key="11">
    <source>
        <dbReference type="ARBA" id="ARBA00048679"/>
    </source>
</evidence>
<dbReference type="GO" id="GO:0005524">
    <property type="term" value="F:ATP binding"/>
    <property type="evidence" value="ECO:0007669"/>
    <property type="project" value="UniProtKB-KW"/>
</dbReference>
<dbReference type="SUPFAM" id="SSF52540">
    <property type="entry name" value="P-loop containing nucleoside triphosphate hydrolases"/>
    <property type="match status" value="1"/>
</dbReference>
<dbReference type="InterPro" id="IPR027417">
    <property type="entry name" value="P-loop_NTPase"/>
</dbReference>
<dbReference type="Pfam" id="PF23748">
    <property type="entry name" value="Beta-prop_LRRK2"/>
    <property type="match status" value="2"/>
</dbReference>
<feature type="domain" description="Roc" evidence="14">
    <location>
        <begin position="1382"/>
        <end position="1563"/>
    </location>
</feature>
<dbReference type="Gene3D" id="3.40.50.300">
    <property type="entry name" value="P-loop containing nucleotide triphosphate hydrolases"/>
    <property type="match status" value="1"/>
</dbReference>
<dbReference type="GO" id="GO:0005525">
    <property type="term" value="F:GTP binding"/>
    <property type="evidence" value="ECO:0007669"/>
    <property type="project" value="UniProtKB-KW"/>
</dbReference>
<evidence type="ECO:0000256" key="6">
    <source>
        <dbReference type="ARBA" id="ARBA00022741"/>
    </source>
</evidence>
<dbReference type="InterPro" id="IPR032675">
    <property type="entry name" value="LRR_dom_sf"/>
</dbReference>
<dbReference type="PROSITE" id="PS51424">
    <property type="entry name" value="ROC"/>
    <property type="match status" value="1"/>
</dbReference>
<evidence type="ECO:0000256" key="3">
    <source>
        <dbReference type="ARBA" id="ARBA00022614"/>
    </source>
</evidence>
<dbReference type="SMART" id="SM00364">
    <property type="entry name" value="LRR_BAC"/>
    <property type="match status" value="5"/>
</dbReference>
<keyword evidence="9" id="KW-0342">GTP-binding</keyword>
<gene>
    <name evidence="15" type="primary">Lrrk2</name>
    <name evidence="15" type="ORF">GTO95_0014346</name>
</gene>
<dbReference type="SUPFAM" id="SSF48371">
    <property type="entry name" value="ARM repeat"/>
    <property type="match status" value="2"/>
</dbReference>
<evidence type="ECO:0000259" key="13">
    <source>
        <dbReference type="PROSITE" id="PS50011"/>
    </source>
</evidence>
<organism evidence="15 16">
    <name type="scientific">Atractosteus spatula</name>
    <name type="common">Alligator gar</name>
    <name type="synonym">Lepisosteus spatula</name>
    <dbReference type="NCBI Taxonomy" id="7917"/>
    <lineage>
        <taxon>Eukaryota</taxon>
        <taxon>Metazoa</taxon>
        <taxon>Chordata</taxon>
        <taxon>Craniata</taxon>
        <taxon>Vertebrata</taxon>
        <taxon>Euteleostomi</taxon>
        <taxon>Actinopterygii</taxon>
        <taxon>Neopterygii</taxon>
        <taxon>Holostei</taxon>
        <taxon>Semionotiformes</taxon>
        <taxon>Lepisosteidae</taxon>
        <taxon>Atractosteus</taxon>
    </lineage>
</organism>
<dbReference type="PRINTS" id="PR00449">
    <property type="entry name" value="RASTRNSFRMNG"/>
</dbReference>
<comment type="catalytic activity">
    <reaction evidence="11">
        <text>L-seryl-[protein] + ATP = O-phospho-L-seryl-[protein] + ADP + H(+)</text>
        <dbReference type="Rhea" id="RHEA:17989"/>
        <dbReference type="Rhea" id="RHEA-COMP:9863"/>
        <dbReference type="Rhea" id="RHEA-COMP:11604"/>
        <dbReference type="ChEBI" id="CHEBI:15378"/>
        <dbReference type="ChEBI" id="CHEBI:29999"/>
        <dbReference type="ChEBI" id="CHEBI:30616"/>
        <dbReference type="ChEBI" id="CHEBI:83421"/>
        <dbReference type="ChEBI" id="CHEBI:456216"/>
        <dbReference type="EC" id="2.7.11.1"/>
    </reaction>
</comment>
<dbReference type="GO" id="GO:0004674">
    <property type="term" value="F:protein serine/threonine kinase activity"/>
    <property type="evidence" value="ECO:0007669"/>
    <property type="project" value="UniProtKB-KW"/>
</dbReference>
<dbReference type="PROSITE" id="PS00108">
    <property type="entry name" value="PROTEIN_KINASE_ST"/>
    <property type="match status" value="1"/>
</dbReference>
<keyword evidence="7 15" id="KW-0418">Kinase</keyword>
<evidence type="ECO:0000256" key="9">
    <source>
        <dbReference type="ARBA" id="ARBA00023134"/>
    </source>
</evidence>
<protein>
    <recommendedName>
        <fullName evidence="1">non-specific serine/threonine protein kinase</fullName>
        <ecNumber evidence="1">2.7.11.1</ecNumber>
    </recommendedName>
</protein>
<dbReference type="Gene3D" id="1.25.10.10">
    <property type="entry name" value="Leucine-rich Repeat Variant"/>
    <property type="match status" value="2"/>
</dbReference>
<dbReference type="PROSITE" id="PS51419">
    <property type="entry name" value="RAB"/>
    <property type="match status" value="1"/>
</dbReference>
<dbReference type="InterPro" id="IPR056593">
    <property type="entry name" value="ANK_LRRK2"/>
</dbReference>
<dbReference type="EMBL" id="JAAWVO010053355">
    <property type="protein sequence ID" value="MBN3321023.1"/>
    <property type="molecule type" value="Genomic_DNA"/>
</dbReference>
<evidence type="ECO:0000256" key="7">
    <source>
        <dbReference type="ARBA" id="ARBA00022777"/>
    </source>
</evidence>
<dbReference type="Gene3D" id="2.130.10.10">
    <property type="entry name" value="YVTN repeat-like/Quinoprotein amine dehydrogenase"/>
    <property type="match status" value="1"/>
</dbReference>
<dbReference type="PANTHER" id="PTHR48005">
    <property type="entry name" value="LEUCINE RICH REPEAT KINASE 2"/>
    <property type="match status" value="1"/>
</dbReference>
<dbReference type="SMART" id="SM00369">
    <property type="entry name" value="LRR_TYP"/>
    <property type="match status" value="8"/>
</dbReference>
<dbReference type="InterPro" id="IPR015943">
    <property type="entry name" value="WD40/YVTN_repeat-like_dom_sf"/>
</dbReference>
<evidence type="ECO:0000256" key="4">
    <source>
        <dbReference type="ARBA" id="ARBA00022679"/>
    </source>
</evidence>
<evidence type="ECO:0000259" key="14">
    <source>
        <dbReference type="PROSITE" id="PS51424"/>
    </source>
</evidence>
<evidence type="ECO:0000256" key="2">
    <source>
        <dbReference type="ARBA" id="ARBA00022527"/>
    </source>
</evidence>
<dbReference type="InterPro" id="IPR056602">
    <property type="entry name" value="Beta-prop_LRRK2"/>
</dbReference>
<dbReference type="FunFam" id="3.40.50.300:FF:000656">
    <property type="entry name" value="Leucine-rich repeat serine/threonine-protein kinase 2"/>
    <property type="match status" value="1"/>
</dbReference>
<dbReference type="InterPro" id="IPR001611">
    <property type="entry name" value="Leu-rich_rpt"/>
</dbReference>
<keyword evidence="4" id="KW-0808">Transferase</keyword>
<dbReference type="FunFam" id="1.10.10.10:FF:001161">
    <property type="entry name" value="Leucine-rich repeat serine/threonine-protein kinase 2"/>
    <property type="match status" value="1"/>
</dbReference>
<dbReference type="Pfam" id="PF00069">
    <property type="entry name" value="Pkinase"/>
    <property type="match status" value="1"/>
</dbReference>
<feature type="non-terminal residue" evidence="15">
    <location>
        <position position="2657"/>
    </location>
</feature>
<dbReference type="SUPFAM" id="SSF50978">
    <property type="entry name" value="WD40 repeat-like"/>
    <property type="match status" value="1"/>
</dbReference>
<evidence type="ECO:0000313" key="15">
    <source>
        <dbReference type="EMBL" id="MBN3321023.1"/>
    </source>
</evidence>
<dbReference type="Pfam" id="PF25497">
    <property type="entry name" value="COR-B"/>
    <property type="match status" value="1"/>
</dbReference>
<dbReference type="GO" id="GO:0005737">
    <property type="term" value="C:cytoplasm"/>
    <property type="evidence" value="ECO:0007669"/>
    <property type="project" value="UniProtKB-ARBA"/>
</dbReference>
<keyword evidence="5" id="KW-0677">Repeat</keyword>
<dbReference type="InterPro" id="IPR005225">
    <property type="entry name" value="Small_GTP-bd"/>
</dbReference>
<dbReference type="Gene3D" id="3.30.70.1390">
    <property type="entry name" value="ROC domain from the Parkinson's disease-associated leucine-rich repeat kinase 2"/>
    <property type="match status" value="1"/>
</dbReference>
<feature type="non-terminal residue" evidence="15">
    <location>
        <position position="1"/>
    </location>
</feature>
<keyword evidence="16" id="KW-1185">Reference proteome</keyword>
<dbReference type="FunFam" id="3.80.10.10:FF:000110">
    <property type="entry name" value="Leucine-rich repeat serine/threonine-protein kinase 2"/>
    <property type="match status" value="1"/>
</dbReference>
<dbReference type="SUPFAM" id="SSF56112">
    <property type="entry name" value="Protein kinase-like (PK-like)"/>
    <property type="match status" value="1"/>
</dbReference>
<evidence type="ECO:0000256" key="1">
    <source>
        <dbReference type="ARBA" id="ARBA00012513"/>
    </source>
</evidence>
<evidence type="ECO:0000313" key="16">
    <source>
        <dbReference type="Proteomes" id="UP000736164"/>
    </source>
</evidence>
<dbReference type="FunFam" id="1.10.510.10:FF:001216">
    <property type="entry name" value="Leucine-rich repeat kinase 2"/>
    <property type="match status" value="1"/>
</dbReference>
<dbReference type="GO" id="GO:0009966">
    <property type="term" value="P:regulation of signal transduction"/>
    <property type="evidence" value="ECO:0007669"/>
    <property type="project" value="UniProtKB-ARBA"/>
</dbReference>
<comment type="catalytic activity">
    <reaction evidence="10">
        <text>L-threonyl-[protein] + ATP = O-phospho-L-threonyl-[protein] + ADP + H(+)</text>
        <dbReference type="Rhea" id="RHEA:46608"/>
        <dbReference type="Rhea" id="RHEA-COMP:11060"/>
        <dbReference type="Rhea" id="RHEA-COMP:11605"/>
        <dbReference type="ChEBI" id="CHEBI:15378"/>
        <dbReference type="ChEBI" id="CHEBI:30013"/>
        <dbReference type="ChEBI" id="CHEBI:30616"/>
        <dbReference type="ChEBI" id="CHEBI:61977"/>
        <dbReference type="ChEBI" id="CHEBI:456216"/>
        <dbReference type="EC" id="2.7.11.1"/>
    </reaction>
</comment>
<dbReference type="Proteomes" id="UP000736164">
    <property type="component" value="Unassembled WGS sequence"/>
</dbReference>
<evidence type="ECO:0000256" key="8">
    <source>
        <dbReference type="ARBA" id="ARBA00022840"/>
    </source>
</evidence>
<dbReference type="PANTHER" id="PTHR48005:SF13">
    <property type="entry name" value="SERINE_THREONINE-PROTEIN KINASE DDB_G0278509-RELATED"/>
    <property type="match status" value="1"/>
</dbReference>
<dbReference type="NCBIfam" id="TIGR00231">
    <property type="entry name" value="small_GTP"/>
    <property type="match status" value="1"/>
</dbReference>
<feature type="region of interest" description="Disordered" evidence="12">
    <location>
        <begin position="981"/>
        <end position="1020"/>
    </location>
</feature>
<dbReference type="InterPro" id="IPR011989">
    <property type="entry name" value="ARM-like"/>
</dbReference>
<dbReference type="InterPro" id="IPR056597">
    <property type="entry name" value="ARM_LRRK2"/>
</dbReference>
<keyword evidence="8" id="KW-0067">ATP-binding</keyword>
<dbReference type="Gene3D" id="3.80.10.10">
    <property type="entry name" value="Ribonuclease Inhibitor"/>
    <property type="match status" value="2"/>
</dbReference>
<dbReference type="Pfam" id="PF08477">
    <property type="entry name" value="Roc"/>
    <property type="match status" value="1"/>
</dbReference>
<dbReference type="InterPro" id="IPR036322">
    <property type="entry name" value="WD40_repeat_dom_sf"/>
</dbReference>
<dbReference type="Pfam" id="PF16095">
    <property type="entry name" value="COR-A"/>
    <property type="match status" value="1"/>
</dbReference>
<keyword evidence="6" id="KW-0547">Nucleotide-binding</keyword>
<reference evidence="15" key="1">
    <citation type="journal article" date="2021" name="Cell">
        <title>Tracing the genetic footprints of vertebrate landing in non-teleost ray-finned fishes.</title>
        <authorList>
            <person name="Bi X."/>
            <person name="Wang K."/>
            <person name="Yang L."/>
            <person name="Pan H."/>
            <person name="Jiang H."/>
            <person name="Wei Q."/>
            <person name="Fang M."/>
            <person name="Yu H."/>
            <person name="Zhu C."/>
            <person name="Cai Y."/>
            <person name="He Y."/>
            <person name="Gan X."/>
            <person name="Zeng H."/>
            <person name="Yu D."/>
            <person name="Zhu Y."/>
            <person name="Jiang H."/>
            <person name="Qiu Q."/>
            <person name="Yang H."/>
            <person name="Zhang Y.E."/>
            <person name="Wang W."/>
            <person name="Zhu M."/>
            <person name="He S."/>
            <person name="Zhang G."/>
        </authorList>
    </citation>
    <scope>NUCLEOTIDE SEQUENCE</scope>
    <source>
        <strain evidence="15">Allg_001</strain>
    </source>
</reference>
<dbReference type="Gene3D" id="1.10.510.10">
    <property type="entry name" value="Transferase(Phosphotransferase) domain 1"/>
    <property type="match status" value="1"/>
</dbReference>
<dbReference type="InterPro" id="IPR016024">
    <property type="entry name" value="ARM-type_fold"/>
</dbReference>
<dbReference type="InterPro" id="IPR057263">
    <property type="entry name" value="COR-B"/>
</dbReference>
<proteinExistence type="predicted"/>
<dbReference type="Pfam" id="PF23744">
    <property type="entry name" value="ARM_LRRK2"/>
    <property type="match status" value="1"/>
</dbReference>
<dbReference type="SUPFAM" id="SSF52058">
    <property type="entry name" value="L domain-like"/>
    <property type="match status" value="1"/>
</dbReference>
<dbReference type="InterPro" id="IPR011009">
    <property type="entry name" value="Kinase-like_dom_sf"/>
</dbReference>
<feature type="compositionally biased region" description="Polar residues" evidence="12">
    <location>
        <begin position="1010"/>
        <end position="1020"/>
    </location>
</feature>
<evidence type="ECO:0000256" key="5">
    <source>
        <dbReference type="ARBA" id="ARBA00022737"/>
    </source>
</evidence>
<dbReference type="InterPro" id="IPR020859">
    <property type="entry name" value="ROC"/>
</dbReference>
<dbReference type="InterPro" id="IPR003591">
    <property type="entry name" value="Leu-rich_rpt_typical-subtyp"/>
</dbReference>